<sequence>MAMRLEKPDSGYAWVVVFAACIINGILSGMARMIGILYVAIIETYGVSRKEASLPFTVRNAIRYLSGPLVGILGQRYGIRSVTFAGGIIAALGSVLCCVAPTVTWISVFWGGVHGLGFSLANTLFQVVVNQYFVRHRATASGIVLSGACFGSLVFPLMLGGLLDEYGLVGCFLVLGGLFLNVSPPALVLRVPPWIENPEGYARKKALLERLSEAEADATGYRNINKVRENRKNYCRSLSNCSISEFDVHHLSNTSSKTFINKFGGPNSKKLKFNNELNESKVEVNVICTSYCAINTALRIGVNKQECNRIVIMKQNKVRSETSQKM</sequence>
<evidence type="ECO:0000313" key="2">
    <source>
        <dbReference type="EMBL" id="KAG8178344.1"/>
    </source>
</evidence>
<evidence type="ECO:0008006" key="4">
    <source>
        <dbReference type="Google" id="ProtNLM"/>
    </source>
</evidence>
<feature type="transmembrane region" description="Helical" evidence="1">
    <location>
        <begin position="12"/>
        <end position="41"/>
    </location>
</feature>
<name>A0AAV6U416_9ARAC</name>
<comment type="caution">
    <text evidence="2">The sequence shown here is derived from an EMBL/GenBank/DDBJ whole genome shotgun (WGS) entry which is preliminary data.</text>
</comment>
<dbReference type="SUPFAM" id="SSF103473">
    <property type="entry name" value="MFS general substrate transporter"/>
    <property type="match status" value="1"/>
</dbReference>
<feature type="transmembrane region" description="Helical" evidence="1">
    <location>
        <begin position="82"/>
        <end position="103"/>
    </location>
</feature>
<evidence type="ECO:0000313" key="3">
    <source>
        <dbReference type="Proteomes" id="UP000827092"/>
    </source>
</evidence>
<dbReference type="Pfam" id="PF07690">
    <property type="entry name" value="MFS_1"/>
    <property type="match status" value="1"/>
</dbReference>
<dbReference type="Gene3D" id="1.20.1250.20">
    <property type="entry name" value="MFS general substrate transporter like domains"/>
    <property type="match status" value="1"/>
</dbReference>
<feature type="transmembrane region" description="Helical" evidence="1">
    <location>
        <begin position="109"/>
        <end position="129"/>
    </location>
</feature>
<dbReference type="PANTHER" id="PTHR11360:SF303">
    <property type="entry name" value="MAJOR FACILITATOR SUPERFAMILY (MFS) PROFILE DOMAIN-CONTAINING PROTEIN"/>
    <property type="match status" value="1"/>
</dbReference>
<reference evidence="2 3" key="1">
    <citation type="journal article" date="2022" name="Nat. Ecol. Evol.">
        <title>A masculinizing supergene underlies an exaggerated male reproductive morph in a spider.</title>
        <authorList>
            <person name="Hendrickx F."/>
            <person name="De Corte Z."/>
            <person name="Sonet G."/>
            <person name="Van Belleghem S.M."/>
            <person name="Kostlbacher S."/>
            <person name="Vangestel C."/>
        </authorList>
    </citation>
    <scope>NUCLEOTIDE SEQUENCE [LARGE SCALE GENOMIC DNA]</scope>
    <source>
        <strain evidence="2">W744_W776</strain>
    </source>
</reference>
<gene>
    <name evidence="2" type="ORF">JTE90_029298</name>
</gene>
<evidence type="ECO:0000256" key="1">
    <source>
        <dbReference type="SAM" id="Phobius"/>
    </source>
</evidence>
<feature type="transmembrane region" description="Helical" evidence="1">
    <location>
        <begin position="141"/>
        <end position="160"/>
    </location>
</feature>
<dbReference type="GO" id="GO:0008028">
    <property type="term" value="F:monocarboxylic acid transmembrane transporter activity"/>
    <property type="evidence" value="ECO:0007669"/>
    <property type="project" value="TreeGrafter"/>
</dbReference>
<protein>
    <recommendedName>
        <fullName evidence="4">Monocarboxylate transporter</fullName>
    </recommendedName>
</protein>
<proteinExistence type="predicted"/>
<keyword evidence="1" id="KW-1133">Transmembrane helix</keyword>
<dbReference type="AlphaFoldDB" id="A0AAV6U416"/>
<accession>A0AAV6U416</accession>
<dbReference type="EMBL" id="JAFNEN010000702">
    <property type="protein sequence ID" value="KAG8178344.1"/>
    <property type="molecule type" value="Genomic_DNA"/>
</dbReference>
<dbReference type="InterPro" id="IPR011701">
    <property type="entry name" value="MFS"/>
</dbReference>
<dbReference type="PROSITE" id="PS51257">
    <property type="entry name" value="PROKAR_LIPOPROTEIN"/>
    <property type="match status" value="1"/>
</dbReference>
<dbReference type="PANTHER" id="PTHR11360">
    <property type="entry name" value="MONOCARBOXYLATE TRANSPORTER"/>
    <property type="match status" value="1"/>
</dbReference>
<organism evidence="2 3">
    <name type="scientific">Oedothorax gibbosus</name>
    <dbReference type="NCBI Taxonomy" id="931172"/>
    <lineage>
        <taxon>Eukaryota</taxon>
        <taxon>Metazoa</taxon>
        <taxon>Ecdysozoa</taxon>
        <taxon>Arthropoda</taxon>
        <taxon>Chelicerata</taxon>
        <taxon>Arachnida</taxon>
        <taxon>Araneae</taxon>
        <taxon>Araneomorphae</taxon>
        <taxon>Entelegynae</taxon>
        <taxon>Araneoidea</taxon>
        <taxon>Linyphiidae</taxon>
        <taxon>Erigoninae</taxon>
        <taxon>Oedothorax</taxon>
    </lineage>
</organism>
<dbReference type="InterPro" id="IPR050327">
    <property type="entry name" value="Proton-linked_MCT"/>
</dbReference>
<feature type="transmembrane region" description="Helical" evidence="1">
    <location>
        <begin position="166"/>
        <end position="189"/>
    </location>
</feature>
<keyword evidence="1" id="KW-0812">Transmembrane</keyword>
<dbReference type="InterPro" id="IPR036259">
    <property type="entry name" value="MFS_trans_sf"/>
</dbReference>
<dbReference type="Proteomes" id="UP000827092">
    <property type="component" value="Unassembled WGS sequence"/>
</dbReference>
<keyword evidence="1" id="KW-0472">Membrane</keyword>
<keyword evidence="3" id="KW-1185">Reference proteome</keyword>